<keyword evidence="6" id="KW-1185">Reference proteome</keyword>
<dbReference type="NCBIfam" id="TIGR00254">
    <property type="entry name" value="GGDEF"/>
    <property type="match status" value="1"/>
</dbReference>
<evidence type="ECO:0000259" key="4">
    <source>
        <dbReference type="PROSITE" id="PS50887"/>
    </source>
</evidence>
<feature type="transmembrane region" description="Helical" evidence="3">
    <location>
        <begin position="119"/>
        <end position="139"/>
    </location>
</feature>
<dbReference type="PANTHER" id="PTHR45138">
    <property type="entry name" value="REGULATORY COMPONENTS OF SENSORY TRANSDUCTION SYSTEM"/>
    <property type="match status" value="1"/>
</dbReference>
<dbReference type="Gene3D" id="3.30.70.270">
    <property type="match status" value="1"/>
</dbReference>
<dbReference type="PROSITE" id="PS50887">
    <property type="entry name" value="GGDEF"/>
    <property type="match status" value="1"/>
</dbReference>
<dbReference type="SUPFAM" id="SSF55073">
    <property type="entry name" value="Nucleotide cyclase"/>
    <property type="match status" value="1"/>
</dbReference>
<dbReference type="EC" id="2.7.7.65" evidence="1"/>
<protein>
    <recommendedName>
        <fullName evidence="1">diguanylate cyclase</fullName>
        <ecNumber evidence="1">2.7.7.65</ecNumber>
    </recommendedName>
</protein>
<feature type="transmembrane region" description="Helical" evidence="3">
    <location>
        <begin position="186"/>
        <end position="207"/>
    </location>
</feature>
<dbReference type="Pfam" id="PF00990">
    <property type="entry name" value="GGDEF"/>
    <property type="match status" value="1"/>
</dbReference>
<feature type="transmembrane region" description="Helical" evidence="3">
    <location>
        <begin position="151"/>
        <end position="174"/>
    </location>
</feature>
<dbReference type="CDD" id="cd01949">
    <property type="entry name" value="GGDEF"/>
    <property type="match status" value="1"/>
</dbReference>
<feature type="transmembrane region" description="Helical" evidence="3">
    <location>
        <begin position="60"/>
        <end position="88"/>
    </location>
</feature>
<dbReference type="InterPro" id="IPR029787">
    <property type="entry name" value="Nucleotide_cyclase"/>
</dbReference>
<sequence>MIDIKTFMLVLAVGNIAFAMLMAGYARSGAVHPAMQMWKWAKLVQGIANLLAYLQSDGVALWMGVGTASVLVLGITLEAAAYCAFFGYQRWRRMLYPLTALCLLLYYLAPLAGASARDLGVMLSLMIALFSGAMAGALLRPGRPASALQRIIGVNNLVFAAAMALRACFSHASLGVVGGAPGVVQSIAYIAGYLLMIVNGFGFLLLCKEKDDRAMALLATIDSLTGLVNRRAFFERTESARLLAARLRSPVSLMMLDLDHFKSLNDRFGHAAGDQALCAFSATAQASLREHDIMGRLGGEEFALVMPGTCLTGALHAAERLRLAVQDARLPGLEDAYAMTVSIGVVAIEPGEHINAALARADHALYAAKSAGRNRVEAGQAVGQAVGQPVRQCA</sequence>
<reference evidence="5 6" key="1">
    <citation type="submission" date="2019-10" db="EMBL/GenBank/DDBJ databases">
        <title>Taxonomy of Antarctic Massilia spp.: description of Massilia rubra sp. nov., Massilia aquatica sp. nov., Massilia mucilaginosa sp. nov., Massilia frigida sp. nov. isolated from streams, lakes and regoliths.</title>
        <authorList>
            <person name="Holochova P."/>
            <person name="Sedlacek I."/>
            <person name="Kralova S."/>
            <person name="Maslanova I."/>
            <person name="Busse H.-J."/>
            <person name="Stankova E."/>
            <person name="Vrbovska V."/>
            <person name="Kovarovic V."/>
            <person name="Bartak M."/>
            <person name="Svec P."/>
            <person name="Pantucek R."/>
        </authorList>
    </citation>
    <scope>NUCLEOTIDE SEQUENCE [LARGE SCALE GENOMIC DNA]</scope>
    <source>
        <strain evidence="5 6">CCM 8733</strain>
    </source>
</reference>
<evidence type="ECO:0000256" key="3">
    <source>
        <dbReference type="SAM" id="Phobius"/>
    </source>
</evidence>
<comment type="catalytic activity">
    <reaction evidence="2">
        <text>2 GTP = 3',3'-c-di-GMP + 2 diphosphate</text>
        <dbReference type="Rhea" id="RHEA:24898"/>
        <dbReference type="ChEBI" id="CHEBI:33019"/>
        <dbReference type="ChEBI" id="CHEBI:37565"/>
        <dbReference type="ChEBI" id="CHEBI:58805"/>
        <dbReference type="EC" id="2.7.7.65"/>
    </reaction>
</comment>
<proteinExistence type="predicted"/>
<evidence type="ECO:0000256" key="1">
    <source>
        <dbReference type="ARBA" id="ARBA00012528"/>
    </source>
</evidence>
<dbReference type="RefSeq" id="WP_166881894.1">
    <property type="nucleotide sequence ID" value="NZ_WHJH01000065.1"/>
</dbReference>
<dbReference type="SMART" id="SM00267">
    <property type="entry name" value="GGDEF"/>
    <property type="match status" value="1"/>
</dbReference>
<comment type="caution">
    <text evidence="5">The sequence shown here is derived from an EMBL/GenBank/DDBJ whole genome shotgun (WGS) entry which is preliminary data.</text>
</comment>
<dbReference type="InterPro" id="IPR043128">
    <property type="entry name" value="Rev_trsase/Diguanyl_cyclase"/>
</dbReference>
<feature type="domain" description="GGDEF" evidence="4">
    <location>
        <begin position="249"/>
        <end position="381"/>
    </location>
</feature>
<organism evidence="5 6">
    <name type="scientific">Massilia mucilaginosa</name>
    <dbReference type="NCBI Taxonomy" id="2609282"/>
    <lineage>
        <taxon>Bacteria</taxon>
        <taxon>Pseudomonadati</taxon>
        <taxon>Pseudomonadota</taxon>
        <taxon>Betaproteobacteria</taxon>
        <taxon>Burkholderiales</taxon>
        <taxon>Oxalobacteraceae</taxon>
        <taxon>Telluria group</taxon>
        <taxon>Massilia</taxon>
    </lineage>
</organism>
<dbReference type="InterPro" id="IPR050469">
    <property type="entry name" value="Diguanylate_Cyclase"/>
</dbReference>
<keyword evidence="3" id="KW-1133">Transmembrane helix</keyword>
<keyword evidence="3" id="KW-0812">Transmembrane</keyword>
<accession>A0ABX0P370</accession>
<name>A0ABX0P370_9BURK</name>
<dbReference type="InterPro" id="IPR000160">
    <property type="entry name" value="GGDEF_dom"/>
</dbReference>
<dbReference type="PANTHER" id="PTHR45138:SF9">
    <property type="entry name" value="DIGUANYLATE CYCLASE DGCM-RELATED"/>
    <property type="match status" value="1"/>
</dbReference>
<dbReference type="Proteomes" id="UP000609726">
    <property type="component" value="Unassembled WGS sequence"/>
</dbReference>
<feature type="transmembrane region" description="Helical" evidence="3">
    <location>
        <begin position="6"/>
        <end position="25"/>
    </location>
</feature>
<gene>
    <name evidence="5" type="ORF">F2P45_29980</name>
</gene>
<dbReference type="EMBL" id="WHJH01000065">
    <property type="protein sequence ID" value="NHZ93210.1"/>
    <property type="molecule type" value="Genomic_DNA"/>
</dbReference>
<evidence type="ECO:0000313" key="6">
    <source>
        <dbReference type="Proteomes" id="UP000609726"/>
    </source>
</evidence>
<keyword evidence="3" id="KW-0472">Membrane</keyword>
<feature type="transmembrane region" description="Helical" evidence="3">
    <location>
        <begin position="95"/>
        <end position="113"/>
    </location>
</feature>
<evidence type="ECO:0000313" key="5">
    <source>
        <dbReference type="EMBL" id="NHZ93210.1"/>
    </source>
</evidence>
<evidence type="ECO:0000256" key="2">
    <source>
        <dbReference type="ARBA" id="ARBA00034247"/>
    </source>
</evidence>